<dbReference type="AlphaFoldDB" id="A0A0S2DKY0"/>
<dbReference type="STRING" id="69.GLE_3883"/>
<gene>
    <name evidence="1" type="ORF">GLE_3883</name>
</gene>
<evidence type="ECO:0000313" key="2">
    <source>
        <dbReference type="Proteomes" id="UP000061569"/>
    </source>
</evidence>
<proteinExistence type="predicted"/>
<dbReference type="KEGG" id="lez:GLE_3883"/>
<reference evidence="1 2" key="1">
    <citation type="submission" date="2015-11" db="EMBL/GenBank/DDBJ databases">
        <title>Genome sequences of Lysobacter enzymogenes strain C3 and Lysobacter antibioticus ATCC 29479.</title>
        <authorList>
            <person name="Kobayashi D.Y."/>
        </authorList>
    </citation>
    <scope>NUCLEOTIDE SEQUENCE [LARGE SCALE GENOMIC DNA]</scope>
    <source>
        <strain evidence="1 2">C3</strain>
    </source>
</reference>
<dbReference type="Proteomes" id="UP000061569">
    <property type="component" value="Chromosome"/>
</dbReference>
<dbReference type="EMBL" id="CP013140">
    <property type="protein sequence ID" value="ALN59226.1"/>
    <property type="molecule type" value="Genomic_DNA"/>
</dbReference>
<name>A0A0S2DKY0_LYSEN</name>
<protein>
    <submittedName>
        <fullName evidence="1">Uncharacterized protein</fullName>
    </submittedName>
</protein>
<accession>A0A0S2DKY0</accession>
<dbReference type="PATRIC" id="fig|69.6.peg.3822"/>
<sequence length="91" mass="9677">MVGGGAVAAGRWSDGARVAVATAATRRQCERGFPGVNVWIDLNKAKTFKTERAAEIFPGNQRAAFTPAVQGEFDTAHIIPRDCVAPQHGRA</sequence>
<organism evidence="1 2">
    <name type="scientific">Lysobacter enzymogenes</name>
    <dbReference type="NCBI Taxonomy" id="69"/>
    <lineage>
        <taxon>Bacteria</taxon>
        <taxon>Pseudomonadati</taxon>
        <taxon>Pseudomonadota</taxon>
        <taxon>Gammaproteobacteria</taxon>
        <taxon>Lysobacterales</taxon>
        <taxon>Lysobacteraceae</taxon>
        <taxon>Lysobacter</taxon>
    </lineage>
</organism>
<evidence type="ECO:0000313" key="1">
    <source>
        <dbReference type="EMBL" id="ALN59226.1"/>
    </source>
</evidence>